<organism evidence="1 2">
    <name type="scientific">Hypholoma sublateritium (strain FD-334 SS-4)</name>
    <dbReference type="NCBI Taxonomy" id="945553"/>
    <lineage>
        <taxon>Eukaryota</taxon>
        <taxon>Fungi</taxon>
        <taxon>Dikarya</taxon>
        <taxon>Basidiomycota</taxon>
        <taxon>Agaricomycotina</taxon>
        <taxon>Agaricomycetes</taxon>
        <taxon>Agaricomycetidae</taxon>
        <taxon>Agaricales</taxon>
        <taxon>Agaricineae</taxon>
        <taxon>Strophariaceae</taxon>
        <taxon>Hypholoma</taxon>
    </lineage>
</organism>
<protein>
    <recommendedName>
        <fullName evidence="3">F-box domain-containing protein</fullName>
    </recommendedName>
</protein>
<evidence type="ECO:0008006" key="3">
    <source>
        <dbReference type="Google" id="ProtNLM"/>
    </source>
</evidence>
<evidence type="ECO:0000313" key="1">
    <source>
        <dbReference type="EMBL" id="KJA26894.1"/>
    </source>
</evidence>
<sequence length="281" mass="31732">MSPKRPRRTLPQELIDRIIDCLRDQQRLLAKCATVSRAFVRRSQQHIFAKIILFPSLEHRFMTLLENSPHLIPHIQDLSVAISNPRIPTSQPSPLPKILPLLTQRRIKSLNIKVYGGGAVDWEKDIHKAVRDGLASVFLGNRLEAFILQDIENFDPLLPARCSSLRMLVIGGEGSMAPFIARPYYPFSPPPLSVMMIGTGQYAFQSLMNCCTPASPAFALSNLEWLGLRELPGPEWIEAFRNLAQSSLSKLKHLVLELEVKQGAYFLSIITNIRRITFLTL</sequence>
<dbReference type="Proteomes" id="UP000054270">
    <property type="component" value="Unassembled WGS sequence"/>
</dbReference>
<evidence type="ECO:0000313" key="2">
    <source>
        <dbReference type="Proteomes" id="UP000054270"/>
    </source>
</evidence>
<accession>A0A0D2P7F6</accession>
<gene>
    <name evidence="1" type="ORF">HYPSUDRAFT_198676</name>
</gene>
<dbReference type="EMBL" id="KN817526">
    <property type="protein sequence ID" value="KJA26894.1"/>
    <property type="molecule type" value="Genomic_DNA"/>
</dbReference>
<dbReference type="AlphaFoldDB" id="A0A0D2P7F6"/>
<dbReference type="OrthoDB" id="2745898at2759"/>
<reference evidence="2" key="1">
    <citation type="submission" date="2014-04" db="EMBL/GenBank/DDBJ databases">
        <title>Evolutionary Origins and Diversification of the Mycorrhizal Mutualists.</title>
        <authorList>
            <consortium name="DOE Joint Genome Institute"/>
            <consortium name="Mycorrhizal Genomics Consortium"/>
            <person name="Kohler A."/>
            <person name="Kuo A."/>
            <person name="Nagy L.G."/>
            <person name="Floudas D."/>
            <person name="Copeland A."/>
            <person name="Barry K.W."/>
            <person name="Cichocki N."/>
            <person name="Veneault-Fourrey C."/>
            <person name="LaButti K."/>
            <person name="Lindquist E.A."/>
            <person name="Lipzen A."/>
            <person name="Lundell T."/>
            <person name="Morin E."/>
            <person name="Murat C."/>
            <person name="Riley R."/>
            <person name="Ohm R."/>
            <person name="Sun H."/>
            <person name="Tunlid A."/>
            <person name="Henrissat B."/>
            <person name="Grigoriev I.V."/>
            <person name="Hibbett D.S."/>
            <person name="Martin F."/>
        </authorList>
    </citation>
    <scope>NUCLEOTIDE SEQUENCE [LARGE SCALE GENOMIC DNA]</scope>
    <source>
        <strain evidence="2">FD-334 SS-4</strain>
    </source>
</reference>
<name>A0A0D2P7F6_HYPSF</name>
<keyword evidence="2" id="KW-1185">Reference proteome</keyword>
<proteinExistence type="predicted"/>